<dbReference type="GO" id="GO:0016740">
    <property type="term" value="F:transferase activity"/>
    <property type="evidence" value="ECO:0007669"/>
    <property type="project" value="UniProtKB-KW"/>
</dbReference>
<protein>
    <submittedName>
        <fullName evidence="1">Glycosyltransferase family 4 protein</fullName>
    </submittedName>
</protein>
<dbReference type="Proteomes" id="UP000321790">
    <property type="component" value="Unassembled WGS sequence"/>
</dbReference>
<sequence>MSKEIVVVVDSIDVNDSSGSKANVALIKNLAAIGYRVTVCHYTQKNISLKDVNCIAIKENRFSLLFVLSRTQRIIQRYLKINLAQYLEPIFGFSFTFFNDTKSISQFLKKLKLKSDLVLTLSKAASFRPHYAVNKIPELHNKWLAYIHDPYPFSCYPQPYRFKEPGYKVKEVFFKKVTENAEHVVFPSLLLKEWMGQFFNNCNKKGVIIPHQQFELSTEKIKLPNFLDINKFNLLHAGGLLNARNPEGLLKGLLLFFQKFPEHRDEVQLILIGNTTRFSNMLSAYHKEMPELVVVDKTLPFNDVYAIQMMVSVNIILETISNISPFLPGKFPHCVSANKKMMSLSPLKSEVRRLLGADYPYVAEIDDVTKIANIIEELYFLWKKNSDNLLLNREDLNYYLSGKYLKEVIDNLNK</sequence>
<keyword evidence="1" id="KW-0808">Transferase</keyword>
<gene>
    <name evidence="1" type="ORF">FUA26_08200</name>
</gene>
<dbReference type="EMBL" id="VOSC01000019">
    <property type="protein sequence ID" value="TXE12034.1"/>
    <property type="molecule type" value="Genomic_DNA"/>
</dbReference>
<accession>A0A5C7AVD3</accession>
<organism evidence="1 2">
    <name type="scientific">Seonamhaeicola algicola</name>
    <dbReference type="NCBI Taxonomy" id="1719036"/>
    <lineage>
        <taxon>Bacteria</taxon>
        <taxon>Pseudomonadati</taxon>
        <taxon>Bacteroidota</taxon>
        <taxon>Flavobacteriia</taxon>
        <taxon>Flavobacteriales</taxon>
        <taxon>Flavobacteriaceae</taxon>
    </lineage>
</organism>
<dbReference type="RefSeq" id="WP_147134183.1">
    <property type="nucleotide sequence ID" value="NZ_VOSC01000019.1"/>
</dbReference>
<reference evidence="2" key="1">
    <citation type="submission" date="2019-08" db="EMBL/GenBank/DDBJ databases">
        <title>Seonamhaeicola sediminis sp. nov., isolated from marine sediment.</title>
        <authorList>
            <person name="Cao W.R."/>
        </authorList>
    </citation>
    <scope>NUCLEOTIDE SEQUENCE [LARGE SCALE GENOMIC DNA]</scope>
    <source>
        <strain evidence="2">Gy8</strain>
    </source>
</reference>
<evidence type="ECO:0000313" key="2">
    <source>
        <dbReference type="Proteomes" id="UP000321790"/>
    </source>
</evidence>
<keyword evidence="2" id="KW-1185">Reference proteome</keyword>
<name>A0A5C7AVD3_9FLAO</name>
<proteinExistence type="predicted"/>
<comment type="caution">
    <text evidence="1">The sequence shown here is derived from an EMBL/GenBank/DDBJ whole genome shotgun (WGS) entry which is preliminary data.</text>
</comment>
<dbReference type="SUPFAM" id="SSF53756">
    <property type="entry name" value="UDP-Glycosyltransferase/glycogen phosphorylase"/>
    <property type="match status" value="1"/>
</dbReference>
<dbReference type="OrthoDB" id="977218at2"/>
<dbReference type="AlphaFoldDB" id="A0A5C7AVD3"/>
<evidence type="ECO:0000313" key="1">
    <source>
        <dbReference type="EMBL" id="TXE12034.1"/>
    </source>
</evidence>